<keyword evidence="6 8" id="KW-0408">Iron</keyword>
<dbReference type="GO" id="GO:0020037">
    <property type="term" value="F:heme binding"/>
    <property type="evidence" value="ECO:0007669"/>
    <property type="project" value="InterPro"/>
</dbReference>
<reference evidence="12" key="1">
    <citation type="submission" date="2025-08" db="UniProtKB">
        <authorList>
            <consortium name="RefSeq"/>
        </authorList>
    </citation>
    <scope>IDENTIFICATION</scope>
    <source>
        <tissue evidence="12">Young leaves</tissue>
    </source>
</reference>
<dbReference type="PRINTS" id="PR00385">
    <property type="entry name" value="P450"/>
</dbReference>
<keyword evidence="10" id="KW-0732">Signal</keyword>
<dbReference type="PROSITE" id="PS00086">
    <property type="entry name" value="CYTOCHROME_P450"/>
    <property type="match status" value="1"/>
</dbReference>
<dbReference type="GO" id="GO:0016114">
    <property type="term" value="P:terpenoid biosynthetic process"/>
    <property type="evidence" value="ECO:0007669"/>
    <property type="project" value="UniProtKB-ARBA"/>
</dbReference>
<organism evidence="11 12">
    <name type="scientific">Phoenix dactylifera</name>
    <name type="common">Date palm</name>
    <dbReference type="NCBI Taxonomy" id="42345"/>
    <lineage>
        <taxon>Eukaryota</taxon>
        <taxon>Viridiplantae</taxon>
        <taxon>Streptophyta</taxon>
        <taxon>Embryophyta</taxon>
        <taxon>Tracheophyta</taxon>
        <taxon>Spermatophyta</taxon>
        <taxon>Magnoliopsida</taxon>
        <taxon>Liliopsida</taxon>
        <taxon>Arecaceae</taxon>
        <taxon>Coryphoideae</taxon>
        <taxon>Phoeniceae</taxon>
        <taxon>Phoenix</taxon>
    </lineage>
</organism>
<evidence type="ECO:0000313" key="12">
    <source>
        <dbReference type="RefSeq" id="XP_038976659.1"/>
    </source>
</evidence>
<evidence type="ECO:0000256" key="3">
    <source>
        <dbReference type="ARBA" id="ARBA00022617"/>
    </source>
</evidence>
<evidence type="ECO:0000256" key="9">
    <source>
        <dbReference type="RuleBase" id="RU000461"/>
    </source>
</evidence>
<evidence type="ECO:0000256" key="8">
    <source>
        <dbReference type="PIRSR" id="PIRSR602401-1"/>
    </source>
</evidence>
<protein>
    <submittedName>
        <fullName evidence="12">Premnaspirodiene oxygenase-like</fullName>
    </submittedName>
</protein>
<dbReference type="PRINTS" id="PR00463">
    <property type="entry name" value="EP450I"/>
</dbReference>
<dbReference type="RefSeq" id="XP_038976659.1">
    <property type="nucleotide sequence ID" value="XM_039120731.1"/>
</dbReference>
<dbReference type="FunFam" id="1.10.630.10:FF:000008">
    <property type="entry name" value="Cytochrome P450 71D8"/>
    <property type="match status" value="1"/>
</dbReference>
<dbReference type="PANTHER" id="PTHR47955:SF8">
    <property type="entry name" value="CYTOCHROME P450 71D11-LIKE"/>
    <property type="match status" value="1"/>
</dbReference>
<keyword evidence="7 9" id="KW-0503">Monooxygenase</keyword>
<dbReference type="GO" id="GO:0016705">
    <property type="term" value="F:oxidoreductase activity, acting on paired donors, with incorporation or reduction of molecular oxygen"/>
    <property type="evidence" value="ECO:0007669"/>
    <property type="project" value="InterPro"/>
</dbReference>
<proteinExistence type="inferred from homology"/>
<evidence type="ECO:0000256" key="1">
    <source>
        <dbReference type="ARBA" id="ARBA00001971"/>
    </source>
</evidence>
<dbReference type="OrthoDB" id="1470350at2759"/>
<keyword evidence="11" id="KW-1185">Reference proteome</keyword>
<name>A0A8B8ZZG3_PHODC</name>
<dbReference type="Gene3D" id="1.10.630.10">
    <property type="entry name" value="Cytochrome P450"/>
    <property type="match status" value="1"/>
</dbReference>
<keyword evidence="4 8" id="KW-0479">Metal-binding</keyword>
<dbReference type="GO" id="GO:0005506">
    <property type="term" value="F:iron ion binding"/>
    <property type="evidence" value="ECO:0007669"/>
    <property type="project" value="InterPro"/>
</dbReference>
<evidence type="ECO:0000256" key="7">
    <source>
        <dbReference type="ARBA" id="ARBA00023033"/>
    </source>
</evidence>
<accession>A0A8B8ZZG3</accession>
<comment type="similarity">
    <text evidence="2 9">Belongs to the cytochrome P450 family.</text>
</comment>
<dbReference type="PANTHER" id="PTHR47955">
    <property type="entry name" value="CYTOCHROME P450 FAMILY 71 PROTEIN"/>
    <property type="match status" value="1"/>
</dbReference>
<gene>
    <name evidence="12" type="primary">LOC120107460</name>
</gene>
<dbReference type="InterPro" id="IPR001128">
    <property type="entry name" value="Cyt_P450"/>
</dbReference>
<dbReference type="AlphaFoldDB" id="A0A8B8ZZG3"/>
<comment type="cofactor">
    <cofactor evidence="1 8">
        <name>heme</name>
        <dbReference type="ChEBI" id="CHEBI:30413"/>
    </cofactor>
</comment>
<dbReference type="InterPro" id="IPR002401">
    <property type="entry name" value="Cyt_P450_E_grp-I"/>
</dbReference>
<dbReference type="SUPFAM" id="SSF48264">
    <property type="entry name" value="Cytochrome P450"/>
    <property type="match status" value="1"/>
</dbReference>
<evidence type="ECO:0000256" key="2">
    <source>
        <dbReference type="ARBA" id="ARBA00010617"/>
    </source>
</evidence>
<keyword evidence="3 8" id="KW-0349">Heme</keyword>
<evidence type="ECO:0000256" key="5">
    <source>
        <dbReference type="ARBA" id="ARBA00023002"/>
    </source>
</evidence>
<evidence type="ECO:0000256" key="6">
    <source>
        <dbReference type="ARBA" id="ARBA00023004"/>
    </source>
</evidence>
<feature type="binding site" description="axial binding residue" evidence="8">
    <location>
        <position position="442"/>
    </location>
    <ligand>
        <name>heme</name>
        <dbReference type="ChEBI" id="CHEBI:30413"/>
    </ligand>
    <ligandPart>
        <name>Fe</name>
        <dbReference type="ChEBI" id="CHEBI:18248"/>
    </ligandPart>
</feature>
<evidence type="ECO:0000313" key="11">
    <source>
        <dbReference type="Proteomes" id="UP000228380"/>
    </source>
</evidence>
<feature type="signal peptide" evidence="10">
    <location>
        <begin position="1"/>
        <end position="29"/>
    </location>
</feature>
<dbReference type="CDD" id="cd11072">
    <property type="entry name" value="CYP71-like"/>
    <property type="match status" value="1"/>
</dbReference>
<feature type="chain" id="PRO_5034073347" evidence="10">
    <location>
        <begin position="30"/>
        <end position="503"/>
    </location>
</feature>
<evidence type="ECO:0000256" key="10">
    <source>
        <dbReference type="SAM" id="SignalP"/>
    </source>
</evidence>
<sequence>MELQLPSLPFLSAFLLFVLIVIKLTKSTATRNLPPSPWKLPIIGHLHHLLGALPHRALRELSRRHGPLMHLRLGQVDHIIVSSPEMAREILKTHDLIFASRDKILAYKAFYDGADIIFSPYGSYWRQLRKICVIELLSAKRVKSFSIHRQEVMSNLVGYISTMNNSPVNLSEMFLLTTNTMTSMVAFGTKCKHGPRFISALEELLEFLSGFCVADLFPSLTFIDTLSGVSSTLKKCHREMDEILGEIIKEHEEKRATKNSSNEEQEQGEDLVDVLLELKENGGLEFPLTLTSLKAVIMDMFGGGTETSATTLEWTMAELMRHPEIMEKAQAEVRQVLKGKARIEEEDIKEFHYMKLVIKESLRLHQPGPLLMPRVCRETCQVGGYNIPAGSRIVVNAWAVARDPRYWEDPESFMPERFDGSSVDYKGGNFEYIPFGAGRRICPAMAFGMAQVEMALANVLYYFDWKLPNGMGPNDLDMTESTGAAVGLKSPLRLIATPYVLGN</sequence>
<evidence type="ECO:0000256" key="4">
    <source>
        <dbReference type="ARBA" id="ARBA00022723"/>
    </source>
</evidence>
<dbReference type="GeneID" id="120107460"/>
<dbReference type="InterPro" id="IPR036396">
    <property type="entry name" value="Cyt_P450_sf"/>
</dbReference>
<dbReference type="KEGG" id="pda:120107460"/>
<dbReference type="Proteomes" id="UP000228380">
    <property type="component" value="Unplaced"/>
</dbReference>
<dbReference type="Pfam" id="PF00067">
    <property type="entry name" value="p450"/>
    <property type="match status" value="1"/>
</dbReference>
<keyword evidence="5 9" id="KW-0560">Oxidoreductase</keyword>
<dbReference type="InterPro" id="IPR017972">
    <property type="entry name" value="Cyt_P450_CS"/>
</dbReference>
<dbReference type="GO" id="GO:0004497">
    <property type="term" value="F:monooxygenase activity"/>
    <property type="evidence" value="ECO:0007669"/>
    <property type="project" value="UniProtKB-KW"/>
</dbReference>